<evidence type="ECO:0000256" key="1">
    <source>
        <dbReference type="SAM" id="MobiDB-lite"/>
    </source>
</evidence>
<evidence type="ECO:0000313" key="3">
    <source>
        <dbReference type="Proteomes" id="UP000027238"/>
    </source>
</evidence>
<comment type="caution">
    <text evidence="2">The sequence shown here is derived from an EMBL/GenBank/DDBJ whole genome shotgun (WGS) entry which is preliminary data.</text>
</comment>
<sequence length="267" mass="29591">MDRANTNHRRNVPLDEMEQQRQQPAEPQQQIVAGFTEAPEEEQIAPAYAEQEEQIAPTQVREWGHAYDMRRLGAALDNDDVDNIHDPPPYSEASPVRPDNNGRGGGRGPRNVRAGTMAVMALAVDTTAINSTTTKFGVATKIGGRTVKPAIIKVQVAAMRSTDLPAVRGATMAIRTPDPHKVGAGIITNRALATEEIDLNDDERGHRRAEHRPPPQFRAQQPRAMAARFFVNCPQAPTMFGVAGDYSRQQPPQQPQHGDRNRQRHRR</sequence>
<proteinExistence type="predicted"/>
<dbReference type="AlphaFoldDB" id="A0A066XY19"/>
<organism evidence="2 3">
    <name type="scientific">Colletotrichum sublineola</name>
    <name type="common">Sorghum anthracnose fungus</name>
    <dbReference type="NCBI Taxonomy" id="1173701"/>
    <lineage>
        <taxon>Eukaryota</taxon>
        <taxon>Fungi</taxon>
        <taxon>Dikarya</taxon>
        <taxon>Ascomycota</taxon>
        <taxon>Pezizomycotina</taxon>
        <taxon>Sordariomycetes</taxon>
        <taxon>Hypocreomycetidae</taxon>
        <taxon>Glomerellales</taxon>
        <taxon>Glomerellaceae</taxon>
        <taxon>Colletotrichum</taxon>
        <taxon>Colletotrichum graminicola species complex</taxon>
    </lineage>
</organism>
<dbReference type="Proteomes" id="UP000027238">
    <property type="component" value="Unassembled WGS sequence"/>
</dbReference>
<dbReference type="EMBL" id="JMSE01000279">
    <property type="protein sequence ID" value="KDN70860.1"/>
    <property type="molecule type" value="Genomic_DNA"/>
</dbReference>
<feature type="region of interest" description="Disordered" evidence="1">
    <location>
        <begin position="78"/>
        <end position="112"/>
    </location>
</feature>
<accession>A0A066XY19</accession>
<evidence type="ECO:0000313" key="2">
    <source>
        <dbReference type="EMBL" id="KDN70860.1"/>
    </source>
</evidence>
<protein>
    <submittedName>
        <fullName evidence="2">Uncharacterized protein</fullName>
    </submittedName>
</protein>
<feature type="region of interest" description="Disordered" evidence="1">
    <location>
        <begin position="198"/>
        <end position="221"/>
    </location>
</feature>
<feature type="region of interest" description="Disordered" evidence="1">
    <location>
        <begin position="1"/>
        <end position="41"/>
    </location>
</feature>
<reference evidence="3" key="1">
    <citation type="journal article" date="2014" name="Genome Announc.">
        <title>Draft genome sequence of Colletotrichum sublineola, a destructive pathogen of cultivated sorghum.</title>
        <authorList>
            <person name="Baroncelli R."/>
            <person name="Sanz-Martin J.M."/>
            <person name="Rech G.E."/>
            <person name="Sukno S.A."/>
            <person name="Thon M.R."/>
        </authorList>
    </citation>
    <scope>NUCLEOTIDE SEQUENCE [LARGE SCALE GENOMIC DNA]</scope>
    <source>
        <strain evidence="3">TX430BB</strain>
    </source>
</reference>
<feature type="compositionally biased region" description="Basic residues" evidence="1">
    <location>
        <begin position="1"/>
        <end position="11"/>
    </location>
</feature>
<name>A0A066XY19_COLSU</name>
<feature type="compositionally biased region" description="Low complexity" evidence="1">
    <location>
        <begin position="20"/>
        <end position="30"/>
    </location>
</feature>
<keyword evidence="3" id="KW-1185">Reference proteome</keyword>
<feature type="region of interest" description="Disordered" evidence="1">
    <location>
        <begin position="240"/>
        <end position="267"/>
    </location>
</feature>
<gene>
    <name evidence="2" type="ORF">CSUB01_04373</name>
</gene>
<dbReference type="HOGENOM" id="CLU_1042114_0_0_1"/>